<dbReference type="NCBIfam" id="TIGR04183">
    <property type="entry name" value="Por_Secre_tail"/>
    <property type="match status" value="1"/>
</dbReference>
<dbReference type="AlphaFoldDB" id="A0A7X9XDC2"/>
<dbReference type="PANTHER" id="PTHR31988">
    <property type="entry name" value="ESTERASE, PUTATIVE (DUF303)-RELATED"/>
    <property type="match status" value="1"/>
</dbReference>
<dbReference type="PANTHER" id="PTHR31988:SF19">
    <property type="entry name" value="9-O-ACETYL-N-ACETYLNEURAMINIC ACID DEACETYLASE-RELATED"/>
    <property type="match status" value="1"/>
</dbReference>
<dbReference type="Pfam" id="PF03629">
    <property type="entry name" value="SASA"/>
    <property type="match status" value="1"/>
</dbReference>
<evidence type="ECO:0000259" key="4">
    <source>
        <dbReference type="Pfam" id="PF18962"/>
    </source>
</evidence>
<dbReference type="RefSeq" id="WP_169660840.1">
    <property type="nucleotide sequence ID" value="NZ_JABANE010000187.1"/>
</dbReference>
<evidence type="ECO:0000259" key="3">
    <source>
        <dbReference type="Pfam" id="PF03629"/>
    </source>
</evidence>
<organism evidence="5 6">
    <name type="scientific">Flammeovirga aprica JL-4</name>
    <dbReference type="NCBI Taxonomy" id="694437"/>
    <lineage>
        <taxon>Bacteria</taxon>
        <taxon>Pseudomonadati</taxon>
        <taxon>Bacteroidota</taxon>
        <taxon>Cytophagia</taxon>
        <taxon>Cytophagales</taxon>
        <taxon>Flammeovirgaceae</taxon>
        <taxon>Flammeovirga</taxon>
    </lineage>
</organism>
<dbReference type="InterPro" id="IPR005181">
    <property type="entry name" value="SASA"/>
</dbReference>
<accession>A0A7X9XDC2</accession>
<dbReference type="InterPro" id="IPR036514">
    <property type="entry name" value="SGNH_hydro_sf"/>
</dbReference>
<feature type="compositionally biased region" description="Acidic residues" evidence="2">
    <location>
        <begin position="643"/>
        <end position="704"/>
    </location>
</feature>
<dbReference type="SUPFAM" id="SSF52266">
    <property type="entry name" value="SGNH hydrolase"/>
    <property type="match status" value="1"/>
</dbReference>
<feature type="region of interest" description="Disordered" evidence="2">
    <location>
        <begin position="642"/>
        <end position="750"/>
    </location>
</feature>
<dbReference type="InterPro" id="IPR026444">
    <property type="entry name" value="Secre_tail"/>
</dbReference>
<evidence type="ECO:0000256" key="1">
    <source>
        <dbReference type="ARBA" id="ARBA00022801"/>
    </source>
</evidence>
<protein>
    <submittedName>
        <fullName evidence="5">T9SS type A sorting domain-containing protein</fullName>
    </submittedName>
</protein>
<gene>
    <name evidence="5" type="ORF">HHU12_32145</name>
</gene>
<keyword evidence="1" id="KW-0378">Hydrolase</keyword>
<dbReference type="Proteomes" id="UP000576082">
    <property type="component" value="Unassembled WGS sequence"/>
</dbReference>
<feature type="domain" description="Sialate O-acetylesterase" evidence="3">
    <location>
        <begin position="393"/>
        <end position="636"/>
    </location>
</feature>
<dbReference type="Pfam" id="PF18962">
    <property type="entry name" value="Por_Secre_tail"/>
    <property type="match status" value="1"/>
</dbReference>
<dbReference type="EMBL" id="JABANE010000187">
    <property type="protein sequence ID" value="NME72655.1"/>
    <property type="molecule type" value="Genomic_DNA"/>
</dbReference>
<dbReference type="GO" id="GO:0016788">
    <property type="term" value="F:hydrolase activity, acting on ester bonds"/>
    <property type="evidence" value="ECO:0007669"/>
    <property type="project" value="UniProtKB-ARBA"/>
</dbReference>
<evidence type="ECO:0000313" key="5">
    <source>
        <dbReference type="EMBL" id="NME72655.1"/>
    </source>
</evidence>
<comment type="caution">
    <text evidence="5">The sequence shown here is derived from an EMBL/GenBank/DDBJ whole genome shotgun (WGS) entry which is preliminary data.</text>
</comment>
<proteinExistence type="predicted"/>
<evidence type="ECO:0000313" key="6">
    <source>
        <dbReference type="Proteomes" id="UP000576082"/>
    </source>
</evidence>
<feature type="compositionally biased region" description="Acidic residues" evidence="2">
    <location>
        <begin position="713"/>
        <end position="746"/>
    </location>
</feature>
<sequence>MENQIVIDGFEHIEFNVNAPATGSVFIKLEKEDDGTTGDKQPETYQEIQVQEGWQTIKTALDLNNVPEGAVYSKIMMSFNINDLTAENTWLVDNFAVYGDIQNVPFPVIVERNKVTDFEGEDVKVSASGTVASIVDNPLKNEQNGSDKVISITNAPTDGEWWNRMLILEVENQIVIDGLEHIEFMIHAPVTGNVFLKLEKEDDATTGDTQPETYQEIQVQEGWQTIKVPLNVNNVPTDAVYNKIVMSFNINDLTSDKTWLIDNFGVYGDVQNVPFPEPEPEPEVVKAPQNLYFTNITADGFTLHWTNDPLATEGTNVFLEEAGTKENIYITTLSAENTSYRYENGKDGVTLKSNTVYIPRIQSLPDPEHQAYANGVINLENPAGADIEFDEKFHIFLAFGQSNMEGSAPIDPSVDYQTDSRLKVFQSIDCDNLNRQKEMWYDLFAPSCQCYTQYSVVDGFGAGMLDELPEGHTVGIINVAIGGTDIRIFDKDQYQNFLNTNPEEWFKEKVAGYGNNPYQHLVNLAKLAQKSGTIEGILLHQGEANAGNAEWPNYVTKIYNDLITDIGLNTEKVPLLSGQLSTVTYTEMNQIIATLPNYIDNAHIISSEGVSVSEDNVHFDRAGAETLGRRYATKMLELITFENEGDGNEGDGNEGDGNEGDGNEGDGNEGDGNEGDGNEGDGNEGDGNEGDGNEGDGNEGDGNEGDGNGNEGDGNEGDGNEGDGNEGDGNEGDGNEGDGNEGDGNEGEIPTSVDVEQAHFSLDQNYPNPVVDITNISFTLKQASFVSIKVYHQSGTLVKELAERHFKSGKNAIIFNAEGLTAGVYIYVMEVDRKVISKRMIVK</sequence>
<dbReference type="Gene3D" id="3.40.50.1110">
    <property type="entry name" value="SGNH hydrolase"/>
    <property type="match status" value="1"/>
</dbReference>
<evidence type="ECO:0000256" key="2">
    <source>
        <dbReference type="SAM" id="MobiDB-lite"/>
    </source>
</evidence>
<reference evidence="5 6" key="1">
    <citation type="submission" date="2020-04" db="EMBL/GenBank/DDBJ databases">
        <title>Flammeovirga sp. SR4, a novel species isolated from seawater.</title>
        <authorList>
            <person name="Wang X."/>
        </authorList>
    </citation>
    <scope>NUCLEOTIDE SEQUENCE [LARGE SCALE GENOMIC DNA]</scope>
    <source>
        <strain evidence="5 6">ATCC 23126</strain>
    </source>
</reference>
<dbReference type="InterPro" id="IPR052940">
    <property type="entry name" value="Carb_Esterase_6"/>
</dbReference>
<name>A0A7X9XDC2_9BACT</name>
<feature type="domain" description="Secretion system C-terminal sorting" evidence="4">
    <location>
        <begin position="766"/>
        <end position="842"/>
    </location>
</feature>
<keyword evidence="6" id="KW-1185">Reference proteome</keyword>